<evidence type="ECO:0000313" key="3">
    <source>
        <dbReference type="EMBL" id="KAF2165542.1"/>
    </source>
</evidence>
<accession>A0A6A6CHW1</accession>
<keyword evidence="4" id="KW-1185">Reference proteome</keyword>
<name>A0A6A6CHW1_ZASCE</name>
<protein>
    <submittedName>
        <fullName evidence="3">Uncharacterized protein</fullName>
    </submittedName>
</protein>
<evidence type="ECO:0000256" key="2">
    <source>
        <dbReference type="SAM" id="Phobius"/>
    </source>
</evidence>
<dbReference type="GeneID" id="54566404"/>
<dbReference type="EMBL" id="ML993600">
    <property type="protein sequence ID" value="KAF2165542.1"/>
    <property type="molecule type" value="Genomic_DNA"/>
</dbReference>
<feature type="transmembrane region" description="Helical" evidence="2">
    <location>
        <begin position="322"/>
        <end position="342"/>
    </location>
</feature>
<dbReference type="AlphaFoldDB" id="A0A6A6CHW1"/>
<feature type="transmembrane region" description="Helical" evidence="2">
    <location>
        <begin position="527"/>
        <end position="550"/>
    </location>
</feature>
<feature type="transmembrane region" description="Helical" evidence="2">
    <location>
        <begin position="175"/>
        <end position="195"/>
    </location>
</feature>
<dbReference type="Proteomes" id="UP000799537">
    <property type="component" value="Unassembled WGS sequence"/>
</dbReference>
<feature type="compositionally biased region" description="Gly residues" evidence="1">
    <location>
        <begin position="661"/>
        <end position="673"/>
    </location>
</feature>
<dbReference type="OrthoDB" id="3650690at2759"/>
<gene>
    <name evidence="3" type="ORF">M409DRAFT_55915</name>
</gene>
<proteinExistence type="predicted"/>
<keyword evidence="2" id="KW-0472">Membrane</keyword>
<keyword evidence="2" id="KW-0812">Transmembrane</keyword>
<feature type="region of interest" description="Disordered" evidence="1">
    <location>
        <begin position="615"/>
        <end position="673"/>
    </location>
</feature>
<feature type="transmembrane region" description="Helical" evidence="2">
    <location>
        <begin position="248"/>
        <end position="265"/>
    </location>
</feature>
<sequence>MIIPINVTYASSYYTAQSYYVWDQLMTSSGRWGSYDAVLFSEGCDVNGKTDCRVACEDLQSVWNTAGSIFTLHNCMMYPLIIEMYNADNLTSESIDVAARFNIVPTDVSEKANNMETIATCVTDFCNTANAKNTPGCFPPWSTPPFYTDFWGHNCTGQENDKIWDGCRPDYELMLVAYIVQVAVVLLTCILWHCLQDWAKLVVFIHTKLWRRSEDPWISAEKSQAKLKKTKLYASFVKALAEFQKAQVFFLAAVLVAALIAWFHPTVLSNDPDQQLDKHDQQRATATLSKNLNMFIDLAYAGSFPVVLGLLTLRNAGKRDTYTLVISTFPLILAVILLISTADQMDAEDQVAVAPSGGPDSCAGVKPTDYCFPSTYTPGMLAKIGGWPIIVCFVVFLCILLERLKLFKDHNKPPAPQRISRKPDNAVARLWRRIKDGSVHRQNPFEALRDWTLRRQRLWVRYERFVQDSRWLRWTPVLYVDTAESLIHTIGKVIVLAAEITLGAFNVVLLHEYARIIRPKEYRVSDFQLWTLGQVIAVTVWFPVLVEFIWDCYASRSSISGRGDSRRRARRIPSFENGRRTTPPPGEKSNTDKIQREKNSKMCITGAFYLFRKSRQNKQGQDTGEPPARDRYYTPREGQNGGSAQAPPGYGSGGRVEQTGYGNGGSAPRAGGW</sequence>
<feature type="transmembrane region" description="Helical" evidence="2">
    <location>
        <begin position="294"/>
        <end position="313"/>
    </location>
</feature>
<keyword evidence="2" id="KW-1133">Transmembrane helix</keyword>
<feature type="transmembrane region" description="Helical" evidence="2">
    <location>
        <begin position="384"/>
        <end position="401"/>
    </location>
</feature>
<dbReference type="RefSeq" id="XP_033666431.1">
    <property type="nucleotide sequence ID" value="XM_033813132.1"/>
</dbReference>
<organism evidence="3 4">
    <name type="scientific">Zasmidium cellare ATCC 36951</name>
    <dbReference type="NCBI Taxonomy" id="1080233"/>
    <lineage>
        <taxon>Eukaryota</taxon>
        <taxon>Fungi</taxon>
        <taxon>Dikarya</taxon>
        <taxon>Ascomycota</taxon>
        <taxon>Pezizomycotina</taxon>
        <taxon>Dothideomycetes</taxon>
        <taxon>Dothideomycetidae</taxon>
        <taxon>Mycosphaerellales</taxon>
        <taxon>Mycosphaerellaceae</taxon>
        <taxon>Zasmidium</taxon>
    </lineage>
</organism>
<feature type="region of interest" description="Disordered" evidence="1">
    <location>
        <begin position="559"/>
        <end position="597"/>
    </location>
</feature>
<reference evidence="3" key="1">
    <citation type="journal article" date="2020" name="Stud. Mycol.">
        <title>101 Dothideomycetes genomes: a test case for predicting lifestyles and emergence of pathogens.</title>
        <authorList>
            <person name="Haridas S."/>
            <person name="Albert R."/>
            <person name="Binder M."/>
            <person name="Bloem J."/>
            <person name="Labutti K."/>
            <person name="Salamov A."/>
            <person name="Andreopoulos B."/>
            <person name="Baker S."/>
            <person name="Barry K."/>
            <person name="Bills G."/>
            <person name="Bluhm B."/>
            <person name="Cannon C."/>
            <person name="Castanera R."/>
            <person name="Culley D."/>
            <person name="Daum C."/>
            <person name="Ezra D."/>
            <person name="Gonzalez J."/>
            <person name="Henrissat B."/>
            <person name="Kuo A."/>
            <person name="Liang C."/>
            <person name="Lipzen A."/>
            <person name="Lutzoni F."/>
            <person name="Magnuson J."/>
            <person name="Mondo S."/>
            <person name="Nolan M."/>
            <person name="Ohm R."/>
            <person name="Pangilinan J."/>
            <person name="Park H.-J."/>
            <person name="Ramirez L."/>
            <person name="Alfaro M."/>
            <person name="Sun H."/>
            <person name="Tritt A."/>
            <person name="Yoshinaga Y."/>
            <person name="Zwiers L.-H."/>
            <person name="Turgeon B."/>
            <person name="Goodwin S."/>
            <person name="Spatafora J."/>
            <person name="Crous P."/>
            <person name="Grigoriev I."/>
        </authorList>
    </citation>
    <scope>NUCLEOTIDE SEQUENCE</scope>
    <source>
        <strain evidence="3">ATCC 36951</strain>
    </source>
</reference>
<evidence type="ECO:0000256" key="1">
    <source>
        <dbReference type="SAM" id="MobiDB-lite"/>
    </source>
</evidence>
<evidence type="ECO:0000313" key="4">
    <source>
        <dbReference type="Proteomes" id="UP000799537"/>
    </source>
</evidence>